<dbReference type="NCBIfam" id="TIGR00254">
    <property type="entry name" value="GGDEF"/>
    <property type="match status" value="1"/>
</dbReference>
<comment type="subcellular location">
    <subcellularLocation>
        <location evidence="2">Cell inner membrane</location>
    </subcellularLocation>
</comment>
<dbReference type="Gene3D" id="3.30.70.270">
    <property type="match status" value="1"/>
</dbReference>
<dbReference type="InterPro" id="IPR048760">
    <property type="entry name" value="VP0354-like_sensor_dom"/>
</dbReference>
<keyword evidence="8" id="KW-1185">Reference proteome</keyword>
<dbReference type="GO" id="GO:0005886">
    <property type="term" value="C:plasma membrane"/>
    <property type="evidence" value="ECO:0007669"/>
    <property type="project" value="UniProtKB-SubCell"/>
</dbReference>
<dbReference type="STRING" id="1219065.VPR01S_15_00160"/>
<dbReference type="Proteomes" id="UP000016570">
    <property type="component" value="Unassembled WGS sequence"/>
</dbReference>
<dbReference type="CDD" id="cd01949">
    <property type="entry name" value="GGDEF"/>
    <property type="match status" value="1"/>
</dbReference>
<dbReference type="EMBL" id="BATJ01000015">
    <property type="protein sequence ID" value="GAD68498.1"/>
    <property type="molecule type" value="Genomic_DNA"/>
</dbReference>
<keyword evidence="5" id="KW-1133">Transmembrane helix</keyword>
<comment type="catalytic activity">
    <reaction evidence="4">
        <text>2 GTP = 3',3'-c-di-GMP + 2 diphosphate</text>
        <dbReference type="Rhea" id="RHEA:24898"/>
        <dbReference type="ChEBI" id="CHEBI:33019"/>
        <dbReference type="ChEBI" id="CHEBI:37565"/>
        <dbReference type="ChEBI" id="CHEBI:58805"/>
        <dbReference type="EC" id="2.7.7.65"/>
    </reaction>
</comment>
<dbReference type="SMART" id="SM00267">
    <property type="entry name" value="GGDEF"/>
    <property type="match status" value="1"/>
</dbReference>
<dbReference type="Pfam" id="PF21623">
    <property type="entry name" value="HK_sensor_dom_bact"/>
    <property type="match status" value="1"/>
</dbReference>
<comment type="cofactor">
    <cofactor evidence="1">
        <name>Mg(2+)</name>
        <dbReference type="ChEBI" id="CHEBI:18420"/>
    </cofactor>
</comment>
<feature type="domain" description="GGDEF" evidence="6">
    <location>
        <begin position="395"/>
        <end position="523"/>
    </location>
</feature>
<evidence type="ECO:0000256" key="2">
    <source>
        <dbReference type="ARBA" id="ARBA00004533"/>
    </source>
</evidence>
<evidence type="ECO:0000256" key="3">
    <source>
        <dbReference type="ARBA" id="ARBA00012528"/>
    </source>
</evidence>
<organism evidence="7 8">
    <name type="scientific">Vibrio proteolyticus NBRC 13287</name>
    <dbReference type="NCBI Taxonomy" id="1219065"/>
    <lineage>
        <taxon>Bacteria</taxon>
        <taxon>Pseudomonadati</taxon>
        <taxon>Pseudomonadota</taxon>
        <taxon>Gammaproteobacteria</taxon>
        <taxon>Vibrionales</taxon>
        <taxon>Vibrionaceae</taxon>
        <taxon>Vibrio</taxon>
    </lineage>
</organism>
<dbReference type="SUPFAM" id="SSF103190">
    <property type="entry name" value="Sensory domain-like"/>
    <property type="match status" value="2"/>
</dbReference>
<accession>U3BPN0</accession>
<dbReference type="PANTHER" id="PTHR45138">
    <property type="entry name" value="REGULATORY COMPONENTS OF SENSORY TRANSDUCTION SYSTEM"/>
    <property type="match status" value="1"/>
</dbReference>
<dbReference type="InterPro" id="IPR029151">
    <property type="entry name" value="Sensor-like_sf"/>
</dbReference>
<evidence type="ECO:0000259" key="6">
    <source>
        <dbReference type="PROSITE" id="PS50887"/>
    </source>
</evidence>
<dbReference type="GO" id="GO:0052621">
    <property type="term" value="F:diguanylate cyclase activity"/>
    <property type="evidence" value="ECO:0007669"/>
    <property type="project" value="UniProtKB-EC"/>
</dbReference>
<name>U3BPN0_VIBPR</name>
<evidence type="ECO:0000256" key="1">
    <source>
        <dbReference type="ARBA" id="ARBA00001946"/>
    </source>
</evidence>
<dbReference type="EC" id="2.7.7.65" evidence="3"/>
<evidence type="ECO:0000256" key="4">
    <source>
        <dbReference type="ARBA" id="ARBA00034247"/>
    </source>
</evidence>
<evidence type="ECO:0000313" key="7">
    <source>
        <dbReference type="EMBL" id="GAD68498.1"/>
    </source>
</evidence>
<dbReference type="eggNOG" id="COG2199">
    <property type="taxonomic scope" value="Bacteria"/>
</dbReference>
<evidence type="ECO:0000313" key="8">
    <source>
        <dbReference type="Proteomes" id="UP000016570"/>
    </source>
</evidence>
<dbReference type="AlphaFoldDB" id="U3BPN0"/>
<dbReference type="InterPro" id="IPR029787">
    <property type="entry name" value="Nucleotide_cyclase"/>
</dbReference>
<dbReference type="RefSeq" id="WP_021706467.1">
    <property type="nucleotide sequence ID" value="NZ_BATJ01000015.1"/>
</dbReference>
<dbReference type="SUPFAM" id="SSF55073">
    <property type="entry name" value="Nucleotide cyclase"/>
    <property type="match status" value="1"/>
</dbReference>
<dbReference type="InterPro" id="IPR043128">
    <property type="entry name" value="Rev_trsase/Diguanyl_cyclase"/>
</dbReference>
<gene>
    <name evidence="7" type="ORF">VPR01S_15_00160</name>
</gene>
<comment type="caution">
    <text evidence="7">The sequence shown here is derived from an EMBL/GenBank/DDBJ whole genome shotgun (WGS) entry which is preliminary data.</text>
</comment>
<dbReference type="Gene3D" id="3.30.450.20">
    <property type="entry name" value="PAS domain"/>
    <property type="match status" value="2"/>
</dbReference>
<feature type="transmembrane region" description="Helical" evidence="5">
    <location>
        <begin position="20"/>
        <end position="40"/>
    </location>
</feature>
<proteinExistence type="predicted"/>
<reference evidence="7 8" key="1">
    <citation type="submission" date="2013-09" db="EMBL/GenBank/DDBJ databases">
        <title>Whole genome shotgun sequence of Vibrio proteolyticus NBRC 13287.</title>
        <authorList>
            <person name="Isaki S."/>
            <person name="Hosoyama A."/>
            <person name="Numata M."/>
            <person name="Hashimoto M."/>
            <person name="Hosoyama Y."/>
            <person name="Tsuchikane K."/>
            <person name="Noguchi M."/>
            <person name="Hirakata S."/>
            <person name="Ichikawa N."/>
            <person name="Ohji S."/>
            <person name="Yamazoe A."/>
            <person name="Fujita N."/>
        </authorList>
    </citation>
    <scope>NUCLEOTIDE SEQUENCE [LARGE SCALE GENOMIC DNA]</scope>
    <source>
        <strain evidence="7 8">NBRC 13287</strain>
    </source>
</reference>
<keyword evidence="5" id="KW-0472">Membrane</keyword>
<evidence type="ECO:0000256" key="5">
    <source>
        <dbReference type="SAM" id="Phobius"/>
    </source>
</evidence>
<dbReference type="Pfam" id="PF00990">
    <property type="entry name" value="GGDEF"/>
    <property type="match status" value="1"/>
</dbReference>
<dbReference type="InterPro" id="IPR050469">
    <property type="entry name" value="Diguanylate_Cyclase"/>
</dbReference>
<protein>
    <recommendedName>
        <fullName evidence="3">diguanylate cyclase</fullName>
        <ecNumber evidence="3">2.7.7.65</ecNumber>
    </recommendedName>
</protein>
<sequence>MQNVAVKYRDGILRKKRAKVLSYVWLLSLFLAFVFTLVFVKTNYSIEDRREVSYLESLGDIRNAIDNELGVVGTDLHYISSSVLTKSTLEEGDETAKAYLTSLMFQVGALHDRYSQIRVLDKYGQEVVRIDQLPDTTLFLIPDDKLQKKANRYYFRDALELESGEVYTSKFDLNIENGKVEKPIKPTIRFSSPVRQEDGTLLGVTVINYNGEKLLKLIDRSNRFKGNPIYLINKEGYYLKEGEAEKEWGFMFDSRKEVRFSHDYPEIWRQLTQTNIGKFVSDDGEYYAVKLELKPGGVHRAINAEEVYLVQFVSNAYVTESQGSLIYGLVILGLFLVPLLAFLAYKLAISQVEREYLLNELVFEASHDPLTELYNRRAIIEQLQRNIQLSRRRHSEMAVSFIDVNDLKMTNDHFGHDAGDEMIVGLATSIRQTVRGSDLAARIGGDEFLIVFDDCDVSEANFIMERIQKKYADLGKEAKNTTWHFSYGCAQLQANDTPESLIERADKIMYKYKQAYKQSQHLG</sequence>
<keyword evidence="5" id="KW-0812">Transmembrane</keyword>
<dbReference type="PROSITE" id="PS50887">
    <property type="entry name" value="GGDEF"/>
    <property type="match status" value="1"/>
</dbReference>
<dbReference type="FunFam" id="3.30.70.270:FF:000001">
    <property type="entry name" value="Diguanylate cyclase domain protein"/>
    <property type="match status" value="1"/>
</dbReference>
<dbReference type="InterPro" id="IPR000160">
    <property type="entry name" value="GGDEF_dom"/>
</dbReference>
<feature type="transmembrane region" description="Helical" evidence="5">
    <location>
        <begin position="325"/>
        <end position="345"/>
    </location>
</feature>
<dbReference type="PANTHER" id="PTHR45138:SF9">
    <property type="entry name" value="DIGUANYLATE CYCLASE DGCM-RELATED"/>
    <property type="match status" value="1"/>
</dbReference>